<reference evidence="2" key="1">
    <citation type="submission" date="2006-02" db="EMBL/GenBank/DDBJ databases">
        <title>Complete nucleotide sequence of BcepNazgul, a novel soil phage of Burkholderia cepacia genomovar VII.</title>
        <authorList>
            <person name="Summer E.J."/>
            <person name="Peek M.L."/>
            <person name="Haliburton J.R."/>
            <person name="Hall E."/>
            <person name="Heusinkveld K."/>
            <person name="Simser J."/>
            <person name="No E.G."/>
            <person name="Gonzalez C.F."/>
            <person name="Young R.F."/>
        </authorList>
    </citation>
    <scope>NUCLEOTIDE SEQUENCE [LARGE SCALE GENOMIC DNA]</scope>
</reference>
<dbReference type="Proteomes" id="UP000002549">
    <property type="component" value="Segment"/>
</dbReference>
<proteinExistence type="predicted"/>
<dbReference type="RefSeq" id="NP_918979.1">
    <property type="nucleotide sequence ID" value="NC_005091.2"/>
</dbReference>
<dbReference type="OrthoDB" id="5153at10239"/>
<dbReference type="NCBIfam" id="TIGR02218">
    <property type="entry name" value="phg_TIGR02218"/>
    <property type="match status" value="1"/>
</dbReference>
<evidence type="ECO:0000313" key="3">
    <source>
        <dbReference type="Proteomes" id="UP000002549"/>
    </source>
</evidence>
<organism evidence="2 3">
    <name type="scientific">Burkholderia phage BcepNazgul</name>
    <dbReference type="NCBI Taxonomy" id="242861"/>
    <lineage>
        <taxon>Viruses</taxon>
        <taxon>Duplodnaviria</taxon>
        <taxon>Heunggongvirae</taxon>
        <taxon>Uroviricota</taxon>
        <taxon>Caudoviricetes</taxon>
        <taxon>Casjensviridae</taxon>
        <taxon>Nazgulvirus</taxon>
        <taxon>Nazgulvirus bcepnazgul</taxon>
        <taxon>Burkholderia virus BcepNazgul</taxon>
    </lineage>
</organism>
<dbReference type="InterPro" id="IPR018964">
    <property type="entry name" value="Phage_phiJL001_Gp84_C"/>
</dbReference>
<keyword evidence="3" id="KW-1185">Reference proteome</keyword>
<dbReference type="Pfam" id="PF09356">
    <property type="entry name" value="Phage_BR0599"/>
    <property type="match status" value="1"/>
</dbReference>
<dbReference type="EMBL" id="AY357582">
    <property type="protein sequence ID" value="AAQ63346.1"/>
    <property type="molecule type" value="Genomic_DNA"/>
</dbReference>
<gene>
    <name evidence="2" type="ORF">Nazgul46</name>
</gene>
<dbReference type="GeneID" id="2559577"/>
<protein>
    <submittedName>
        <fullName evidence="2">Conserved tail assembly protein</fullName>
    </submittedName>
</protein>
<dbReference type="KEGG" id="vg:2559577"/>
<evidence type="ECO:0000259" key="1">
    <source>
        <dbReference type="Pfam" id="PF09356"/>
    </source>
</evidence>
<name>Q6UYJ5_9CAUD</name>
<dbReference type="InterPro" id="IPR011928">
    <property type="entry name" value="Phage_phiJL001_Gp84"/>
</dbReference>
<dbReference type="Pfam" id="PF09931">
    <property type="entry name" value="Phage_phiJL001_Gp84_N"/>
    <property type="match status" value="1"/>
</dbReference>
<sequence>MSFDNIDMSNFNGRPLLLVEFLYGSKFYYYTNADRDIPWNNSTYVATNIAHGGYSQSGDASADSITLDCAASLDIVKQWRGTPPTDSIYLTIREHHYNDPDNEADVAWMGTVSDVRRTSLMNAQIVGQQMSMTFKRGGLRLAYTKGCPYFVYDVNCKLNPDNFATNGVITAVGGDWFECAEAGSKAAPWFSGGFMKFEREPGSWDQYGIETHVGNRITLMGAADRLAIGMNVVMYPGCARVSSVCKNKFGNDLNYGGYNGMPGRSPFDGNPVF</sequence>
<feature type="domain" description="Bacteriophage phiJL001 Gp84 C-terminal" evidence="1">
    <location>
        <begin position="189"/>
        <end position="263"/>
    </location>
</feature>
<accession>Q6UYJ5</accession>
<evidence type="ECO:0000313" key="2">
    <source>
        <dbReference type="EMBL" id="AAQ63346.1"/>
    </source>
</evidence>